<proteinExistence type="predicted"/>
<keyword evidence="1" id="KW-0472">Membrane</keyword>
<dbReference type="OrthoDB" id="3229258at2"/>
<sequence length="512" mass="55848">MRKPTAHSRETWRHADAYNGVVILSATRRSRLIAAALRLMPIIAALCALLAGGMVMLSTAPGHTSDVWAHTYRISGILNGDVIARPVSSRSELHPMVHGNVGGAVDRSWLDYSIREYDHHDPAVAWPDTITRSDARTVDLPYNNTAVYTPVAYLPQLAGFAAGRALGLPTAVTYRLAQTLMLAVYALMTGLAVAALPRWRIPATLLLTAVTAASNSAFAISADSLTQCTVTLLTAMLLRVATRPVRLRFVAGLGGVAMLLACCKFIYAPLILMVPLAVWTQSRMAMPRPSATDRKPTQPRDCARQSALHLEENPTWRRVRLLRQRRCRLAALAAVGTVAPLTLLAVWMRLNDWYTTMPVNVTYAHMTARKHALLTDPGLGMRVIGYVARAIVTARANLDRASDSRLIGMCLIVFAASLIMLALATTTRAITGRLAVFWWASFAAAAATIAAMYLALWLQYTPDWMDVADGMQHRYLYPLALMTLLGALDAIAASARRITRLPGAQRDDANMA</sequence>
<keyword evidence="3" id="KW-1185">Reference proteome</keyword>
<evidence type="ECO:0000256" key="1">
    <source>
        <dbReference type="SAM" id="Phobius"/>
    </source>
</evidence>
<dbReference type="Proteomes" id="UP000326336">
    <property type="component" value="Unassembled WGS sequence"/>
</dbReference>
<name>A0A5N5RH16_9BIFI</name>
<dbReference type="Pfam" id="PF09913">
    <property type="entry name" value="DUF2142"/>
    <property type="match status" value="1"/>
</dbReference>
<gene>
    <name evidence="2" type="ORF">EHS19_07070</name>
</gene>
<evidence type="ECO:0000313" key="2">
    <source>
        <dbReference type="EMBL" id="KAB5606535.1"/>
    </source>
</evidence>
<feature type="transmembrane region" description="Helical" evidence="1">
    <location>
        <begin position="176"/>
        <end position="196"/>
    </location>
</feature>
<dbReference type="InterPro" id="IPR018674">
    <property type="entry name" value="DUF2142_membrane"/>
</dbReference>
<feature type="transmembrane region" description="Helical" evidence="1">
    <location>
        <begin position="35"/>
        <end position="57"/>
    </location>
</feature>
<feature type="transmembrane region" description="Helical" evidence="1">
    <location>
        <begin position="327"/>
        <end position="348"/>
    </location>
</feature>
<reference evidence="2 3" key="1">
    <citation type="journal article" date="2019" name="Int. J. Syst. Evol. Microbiol.">
        <title>Bifidobacterium jacchi sp. nov., isolated from the faeces of a baby common marmoset (Callithrix jacchus).</title>
        <authorList>
            <person name="Modesto M."/>
            <person name="Watanabe K."/>
            <person name="Arita M."/>
            <person name="Satti M."/>
            <person name="Oki K."/>
            <person name="Sciavilla P."/>
            <person name="Patavino C."/>
            <person name="Camma C."/>
            <person name="Michelini S."/>
            <person name="Sgorbati B."/>
            <person name="Mattarelli P."/>
        </authorList>
    </citation>
    <scope>NUCLEOTIDE SEQUENCE [LARGE SCALE GENOMIC DNA]</scope>
    <source>
        <strain evidence="2 3">MRM 9.3</strain>
    </source>
</reference>
<keyword evidence="1" id="KW-1133">Transmembrane helix</keyword>
<feature type="transmembrane region" description="Helical" evidence="1">
    <location>
        <begin position="406"/>
        <end position="424"/>
    </location>
</feature>
<dbReference type="EMBL" id="RQSP01000023">
    <property type="protein sequence ID" value="KAB5606535.1"/>
    <property type="molecule type" value="Genomic_DNA"/>
</dbReference>
<feature type="transmembrane region" description="Helical" evidence="1">
    <location>
        <begin position="436"/>
        <end position="455"/>
    </location>
</feature>
<protein>
    <submittedName>
        <fullName evidence="2">DUF2142 domain-containing protein</fullName>
    </submittedName>
</protein>
<keyword evidence="1" id="KW-0812">Transmembrane</keyword>
<feature type="transmembrane region" description="Helical" evidence="1">
    <location>
        <begin position="250"/>
        <end position="279"/>
    </location>
</feature>
<dbReference type="AlphaFoldDB" id="A0A5N5RH16"/>
<accession>A0A5N5RH16</accession>
<organism evidence="2 3">
    <name type="scientific">Bifidobacterium jacchi</name>
    <dbReference type="NCBI Taxonomy" id="2490545"/>
    <lineage>
        <taxon>Bacteria</taxon>
        <taxon>Bacillati</taxon>
        <taxon>Actinomycetota</taxon>
        <taxon>Actinomycetes</taxon>
        <taxon>Bifidobacteriales</taxon>
        <taxon>Bifidobacteriaceae</taxon>
        <taxon>Bifidobacterium</taxon>
    </lineage>
</organism>
<comment type="caution">
    <text evidence="2">The sequence shown here is derived from an EMBL/GenBank/DDBJ whole genome shotgun (WGS) entry which is preliminary data.</text>
</comment>
<evidence type="ECO:0000313" key="3">
    <source>
        <dbReference type="Proteomes" id="UP000326336"/>
    </source>
</evidence>
<feature type="transmembrane region" description="Helical" evidence="1">
    <location>
        <begin position="475"/>
        <end position="495"/>
    </location>
</feature>